<feature type="domain" description="HTH tetR-type" evidence="3">
    <location>
        <begin position="5"/>
        <end position="65"/>
    </location>
</feature>
<dbReference type="Gene3D" id="1.10.357.10">
    <property type="entry name" value="Tetracycline Repressor, domain 2"/>
    <property type="match status" value="1"/>
</dbReference>
<dbReference type="SUPFAM" id="SSF46689">
    <property type="entry name" value="Homeodomain-like"/>
    <property type="match status" value="1"/>
</dbReference>
<dbReference type="EMBL" id="JACJID010000004">
    <property type="protein sequence ID" value="MBA8927952.1"/>
    <property type="molecule type" value="Genomic_DNA"/>
</dbReference>
<protein>
    <submittedName>
        <fullName evidence="4">TetR/AcrR family transcriptional repressor of nem operon</fullName>
    </submittedName>
</protein>
<comment type="caution">
    <text evidence="4">The sequence shown here is derived from an EMBL/GenBank/DDBJ whole genome shotgun (WGS) entry which is preliminary data.</text>
</comment>
<dbReference type="PROSITE" id="PS50977">
    <property type="entry name" value="HTH_TETR_2"/>
    <property type="match status" value="1"/>
</dbReference>
<keyword evidence="5" id="KW-1185">Reference proteome</keyword>
<reference evidence="4 5" key="1">
    <citation type="submission" date="2020-08" db="EMBL/GenBank/DDBJ databases">
        <title>Genomic Encyclopedia of Archaeal and Bacterial Type Strains, Phase II (KMG-II): from individual species to whole genera.</title>
        <authorList>
            <person name="Goeker M."/>
        </authorList>
    </citation>
    <scope>NUCLEOTIDE SEQUENCE [LARGE SCALE GENOMIC DNA]</scope>
    <source>
        <strain evidence="4 5">DSM 43850</strain>
    </source>
</reference>
<dbReference type="InterPro" id="IPR001647">
    <property type="entry name" value="HTH_TetR"/>
</dbReference>
<evidence type="ECO:0000313" key="4">
    <source>
        <dbReference type="EMBL" id="MBA8927952.1"/>
    </source>
</evidence>
<evidence type="ECO:0000313" key="5">
    <source>
        <dbReference type="Proteomes" id="UP000517916"/>
    </source>
</evidence>
<gene>
    <name evidence="4" type="ORF">BC739_005169</name>
</gene>
<dbReference type="SUPFAM" id="SSF48498">
    <property type="entry name" value="Tetracyclin repressor-like, C-terminal domain"/>
    <property type="match status" value="1"/>
</dbReference>
<dbReference type="PANTHER" id="PTHR30055">
    <property type="entry name" value="HTH-TYPE TRANSCRIPTIONAL REGULATOR RUTR"/>
    <property type="match status" value="1"/>
</dbReference>
<dbReference type="Pfam" id="PF00440">
    <property type="entry name" value="TetR_N"/>
    <property type="match status" value="1"/>
</dbReference>
<dbReference type="InterPro" id="IPR009057">
    <property type="entry name" value="Homeodomain-like_sf"/>
</dbReference>
<dbReference type="InterPro" id="IPR036271">
    <property type="entry name" value="Tet_transcr_reg_TetR-rel_C_sf"/>
</dbReference>
<evidence type="ECO:0000259" key="3">
    <source>
        <dbReference type="PROSITE" id="PS50977"/>
    </source>
</evidence>
<sequence length="181" mass="19746">MPQRADRRRDIVRAAFRQVAEVGFEGLRLRQIAVDVGIDHSTLHHHFPGKKDIVAGVAEYAISQFGARLPDGAGPVESLRGYLTHLRELLAGSPEVFVVTAELDLRARRDPVVRAVMEHHEANWRRSLRELLDAGDALDAWSPRVDVAGAVELVIAVVKGAQLAPDGAGPAFAQLDTLLAR</sequence>
<keyword evidence="1 2" id="KW-0238">DNA-binding</keyword>
<dbReference type="PRINTS" id="PR00455">
    <property type="entry name" value="HTHTETR"/>
</dbReference>
<name>A0ABR6BMW6_9PSEU</name>
<dbReference type="RefSeq" id="WP_182838655.1">
    <property type="nucleotide sequence ID" value="NZ_BAAABQ010000023.1"/>
</dbReference>
<feature type="DNA-binding region" description="H-T-H motif" evidence="2">
    <location>
        <begin position="28"/>
        <end position="47"/>
    </location>
</feature>
<organism evidence="4 5">
    <name type="scientific">Kutzneria viridogrisea</name>
    <dbReference type="NCBI Taxonomy" id="47990"/>
    <lineage>
        <taxon>Bacteria</taxon>
        <taxon>Bacillati</taxon>
        <taxon>Actinomycetota</taxon>
        <taxon>Actinomycetes</taxon>
        <taxon>Pseudonocardiales</taxon>
        <taxon>Pseudonocardiaceae</taxon>
        <taxon>Kutzneria</taxon>
    </lineage>
</organism>
<evidence type="ECO:0000256" key="2">
    <source>
        <dbReference type="PROSITE-ProRule" id="PRU00335"/>
    </source>
</evidence>
<dbReference type="Proteomes" id="UP000517916">
    <property type="component" value="Unassembled WGS sequence"/>
</dbReference>
<evidence type="ECO:0000256" key="1">
    <source>
        <dbReference type="ARBA" id="ARBA00023125"/>
    </source>
</evidence>
<accession>A0ABR6BMW6</accession>
<proteinExistence type="predicted"/>
<dbReference type="InterPro" id="IPR050109">
    <property type="entry name" value="HTH-type_TetR-like_transc_reg"/>
</dbReference>
<dbReference type="PANTHER" id="PTHR30055:SF220">
    <property type="entry name" value="TETR-FAMILY REGULATORY PROTEIN"/>
    <property type="match status" value="1"/>
</dbReference>